<dbReference type="EMBL" id="JARBDR010000813">
    <property type="protein sequence ID" value="KAJ8305968.1"/>
    <property type="molecule type" value="Genomic_DNA"/>
</dbReference>
<dbReference type="Proteomes" id="UP001217089">
    <property type="component" value="Unassembled WGS sequence"/>
</dbReference>
<evidence type="ECO:0000313" key="2">
    <source>
        <dbReference type="Proteomes" id="UP001217089"/>
    </source>
</evidence>
<comment type="caution">
    <text evidence="1">The sequence shown here is derived from an EMBL/GenBank/DDBJ whole genome shotgun (WGS) entry which is preliminary data.</text>
</comment>
<dbReference type="SUPFAM" id="SSF48371">
    <property type="entry name" value="ARM repeat"/>
    <property type="match status" value="1"/>
</dbReference>
<proteinExistence type="predicted"/>
<name>A0ABQ9ERR7_TEGGR</name>
<evidence type="ECO:0000313" key="1">
    <source>
        <dbReference type="EMBL" id="KAJ8305968.1"/>
    </source>
</evidence>
<evidence type="ECO:0008006" key="3">
    <source>
        <dbReference type="Google" id="ProtNLM"/>
    </source>
</evidence>
<dbReference type="PANTHER" id="PTHR46263:SF1">
    <property type="entry name" value="ARMADILLO REPEAT-CONTAINING PROTEIN 7"/>
    <property type="match status" value="1"/>
</dbReference>
<sequence>MFSTKEQLEKKTGPYGIGRLSYLQSLVTEFQDTSSQDAVEETDEKLVEFAIGGICNLCLDKENKEYILKNGGVTLAIKCLSSSNEETVLSAITTLMYLMTPASKSEISCTPVIECMIRFSKSSNKRLSNLAHVFLQDYCTKTQVEEAEKIHQQLINAT</sequence>
<protein>
    <recommendedName>
        <fullName evidence="3">Armadillo repeat-containing protein 7</fullName>
    </recommendedName>
</protein>
<dbReference type="InterPro" id="IPR011989">
    <property type="entry name" value="ARM-like"/>
</dbReference>
<dbReference type="PANTHER" id="PTHR46263">
    <property type="entry name" value="ARMADILLO REPEAT-CONTAINING PROTEIN 7"/>
    <property type="match status" value="1"/>
</dbReference>
<accession>A0ABQ9ERR7</accession>
<dbReference type="InterPro" id="IPR016024">
    <property type="entry name" value="ARM-type_fold"/>
</dbReference>
<dbReference type="Gene3D" id="1.25.10.10">
    <property type="entry name" value="Leucine-rich Repeat Variant"/>
    <property type="match status" value="1"/>
</dbReference>
<gene>
    <name evidence="1" type="ORF">KUTeg_016513</name>
</gene>
<organism evidence="1 2">
    <name type="scientific">Tegillarca granosa</name>
    <name type="common">Malaysian cockle</name>
    <name type="synonym">Anadara granosa</name>
    <dbReference type="NCBI Taxonomy" id="220873"/>
    <lineage>
        <taxon>Eukaryota</taxon>
        <taxon>Metazoa</taxon>
        <taxon>Spiralia</taxon>
        <taxon>Lophotrochozoa</taxon>
        <taxon>Mollusca</taxon>
        <taxon>Bivalvia</taxon>
        <taxon>Autobranchia</taxon>
        <taxon>Pteriomorphia</taxon>
        <taxon>Arcoida</taxon>
        <taxon>Arcoidea</taxon>
        <taxon>Arcidae</taxon>
        <taxon>Tegillarca</taxon>
    </lineage>
</organism>
<reference evidence="1 2" key="1">
    <citation type="submission" date="2022-12" db="EMBL/GenBank/DDBJ databases">
        <title>Chromosome-level genome of Tegillarca granosa.</title>
        <authorList>
            <person name="Kim J."/>
        </authorList>
    </citation>
    <scope>NUCLEOTIDE SEQUENCE [LARGE SCALE GENOMIC DNA]</scope>
    <source>
        <strain evidence="1">Teg-2019</strain>
        <tissue evidence="1">Adductor muscle</tissue>
    </source>
</reference>
<keyword evidence="2" id="KW-1185">Reference proteome</keyword>
<dbReference type="InterPro" id="IPR042462">
    <property type="entry name" value="ARMC7"/>
</dbReference>